<reference evidence="2" key="2">
    <citation type="submission" date="2025-09" db="UniProtKB">
        <authorList>
            <consortium name="Ensembl"/>
        </authorList>
    </citation>
    <scope>IDENTIFICATION</scope>
</reference>
<dbReference type="SUPFAM" id="SSF51695">
    <property type="entry name" value="PLC-like phosphodiesterases"/>
    <property type="match status" value="1"/>
</dbReference>
<dbReference type="SMART" id="SM00148">
    <property type="entry name" value="PLCXc"/>
    <property type="match status" value="1"/>
</dbReference>
<organism evidence="2 3">
    <name type="scientific">Cyprinus carpio</name>
    <name type="common">Common carp</name>
    <dbReference type="NCBI Taxonomy" id="7962"/>
    <lineage>
        <taxon>Eukaryota</taxon>
        <taxon>Metazoa</taxon>
        <taxon>Chordata</taxon>
        <taxon>Craniata</taxon>
        <taxon>Vertebrata</taxon>
        <taxon>Euteleostomi</taxon>
        <taxon>Actinopterygii</taxon>
        <taxon>Neopterygii</taxon>
        <taxon>Teleostei</taxon>
        <taxon>Ostariophysi</taxon>
        <taxon>Cypriniformes</taxon>
        <taxon>Cyprinidae</taxon>
        <taxon>Cyprininae</taxon>
        <taxon>Cyprinus</taxon>
    </lineage>
</organism>
<dbReference type="Ensembl" id="ENSCCRT00010057488.1">
    <property type="protein sequence ID" value="ENSCCRP00010052421.1"/>
    <property type="gene ID" value="ENSCCRG00010022234.1"/>
</dbReference>
<dbReference type="InterPro" id="IPR000909">
    <property type="entry name" value="PLipase_C_PInositol-sp_X_dom"/>
</dbReference>
<reference evidence="2" key="1">
    <citation type="submission" date="2025-08" db="UniProtKB">
        <authorList>
            <consortium name="Ensembl"/>
        </authorList>
    </citation>
    <scope>IDENTIFICATION</scope>
</reference>
<evidence type="ECO:0000313" key="3">
    <source>
        <dbReference type="Proteomes" id="UP000694427"/>
    </source>
</evidence>
<protein>
    <recommendedName>
        <fullName evidence="1">Phosphatidylinositol-specific phospholipase C X domain-containing protein</fullName>
    </recommendedName>
</protein>
<evidence type="ECO:0000259" key="1">
    <source>
        <dbReference type="SMART" id="SM00148"/>
    </source>
</evidence>
<accession>A0A8C1KUT0</accession>
<sequence>ILHKSSQQQVFNDEQTLNLPENYAIDWMKTLDDNKFISDIAIPGTHDSLALHGGPAAKCQAWSLVDQLKAGIRYFDLRVSGDDLKVVHGPISQHTTFSDHSSKFPDHVISQLEYESNSWVRNDIPRIRDVRGKVVFVQKNSFHLGVPLHETDQHGDYKVGNVEKKKDKITDHLKEAIESCKTNHVVLNYSSGTGFPYLRVDNSPKSLAKEINLWLYNHLKIESCFGVIAMDFPGFDLIQMVINFNKQFKRDSSPKNENFVIIYSPSCRIMYAFLSYVEHKRRYFEECW</sequence>
<name>A0A8C1KUT0_CYPCA</name>
<proteinExistence type="predicted"/>
<keyword evidence="3" id="KW-1185">Reference proteome</keyword>
<dbReference type="AlphaFoldDB" id="A0A8C1KUT0"/>
<dbReference type="InterPro" id="IPR051057">
    <property type="entry name" value="PI-PLC_domain"/>
</dbReference>
<feature type="domain" description="Phosphatidylinositol-specific phospholipase C X" evidence="1">
    <location>
        <begin position="31"/>
        <end position="139"/>
    </location>
</feature>
<dbReference type="Gene3D" id="3.20.20.190">
    <property type="entry name" value="Phosphatidylinositol (PI) phosphodiesterase"/>
    <property type="match status" value="2"/>
</dbReference>
<dbReference type="InterPro" id="IPR017946">
    <property type="entry name" value="PLC-like_Pdiesterase_TIM-brl"/>
</dbReference>
<evidence type="ECO:0000313" key="2">
    <source>
        <dbReference type="Ensembl" id="ENSCCRP00010052421.1"/>
    </source>
</evidence>
<dbReference type="Proteomes" id="UP000694427">
    <property type="component" value="Unplaced"/>
</dbReference>
<dbReference type="PANTHER" id="PTHR13593:SF147">
    <property type="entry name" value="1-PHOSPHATIDYLINOSITOL PHOSPHODIESTERASE-LIKE-RELATED"/>
    <property type="match status" value="1"/>
</dbReference>
<dbReference type="GO" id="GO:0006629">
    <property type="term" value="P:lipid metabolic process"/>
    <property type="evidence" value="ECO:0007669"/>
    <property type="project" value="InterPro"/>
</dbReference>
<dbReference type="PANTHER" id="PTHR13593">
    <property type="match status" value="1"/>
</dbReference>
<dbReference type="PROSITE" id="PS50007">
    <property type="entry name" value="PIPLC_X_DOMAIN"/>
    <property type="match status" value="1"/>
</dbReference>
<dbReference type="GO" id="GO:0008081">
    <property type="term" value="F:phosphoric diester hydrolase activity"/>
    <property type="evidence" value="ECO:0007669"/>
    <property type="project" value="InterPro"/>
</dbReference>